<dbReference type="PANTHER" id="PTHR35038">
    <property type="entry name" value="DISSIMILATORY SULFITE REDUCTASE SIRA"/>
    <property type="match status" value="1"/>
</dbReference>
<sequence>MKKVKQLVLAFAFTALAGVVLAGCGAQQSTVTTEQPKEVANVEKATYVGTETCKVCHAEQASAVANTGHGHAFIPLSDFPTSQPLGEITIYDSSNTEKAVSTKLDLSKAKVYGVMMNEYVVADVPKDAGFKNPTYRVAKLKKDGDKYSVVAAGETDMDKDGKKDWTASNFTCGACHAPGIETNPEDAGISCESCHGAGSIHVSAEDKKGTMNVSDKSCIACHQLEPAKDAQGNYTTQNHYGTRDYFASAHADANMGCLTCHTTHNANTNGQLLKKDNPAEICNSCHAGKKYDPAQLMWKNPTDAHGHITADHSFGAMKLEDLGDDPATPAIEIKNQKFTDLIKQNFPNQK</sequence>
<name>W0ED86_9FIRM</name>
<dbReference type="RefSeq" id="WP_006718862.1">
    <property type="nucleotide sequence ID" value="NZ_CP007032.1"/>
</dbReference>
<reference evidence="5 6" key="1">
    <citation type="submission" date="2013-12" db="EMBL/GenBank/DDBJ databases">
        <authorList>
            <consortium name="DOE Joint Genome Institute"/>
            <person name="Smidt H."/>
            <person name="Huntemann M."/>
            <person name="Han J."/>
            <person name="Chen A."/>
            <person name="Kyrpides N."/>
            <person name="Mavromatis K."/>
            <person name="Markowitz V."/>
            <person name="Palaniappan K."/>
            <person name="Ivanova N."/>
            <person name="Schaumberg A."/>
            <person name="Pati A."/>
            <person name="Liolios K."/>
            <person name="Nordberg H.P."/>
            <person name="Cantor M.N."/>
            <person name="Hua S.X."/>
            <person name="Woyke T."/>
        </authorList>
    </citation>
    <scope>NUCLEOTIDE SEQUENCE [LARGE SCALE GENOMIC DNA]</scope>
    <source>
        <strain evidence="6">DSM 15288</strain>
    </source>
</reference>
<dbReference type="InterPro" id="IPR036280">
    <property type="entry name" value="Multihaem_cyt_sf"/>
</dbReference>
<dbReference type="Pfam" id="PF13435">
    <property type="entry name" value="Cytochrome_C554"/>
    <property type="match status" value="1"/>
</dbReference>
<evidence type="ECO:0000259" key="4">
    <source>
        <dbReference type="Pfam" id="PF13435"/>
    </source>
</evidence>
<dbReference type="CDD" id="cd08168">
    <property type="entry name" value="Cytochrom_C3"/>
    <property type="match status" value="1"/>
</dbReference>
<dbReference type="OrthoDB" id="9814800at2"/>
<dbReference type="InterPro" id="IPR010177">
    <property type="entry name" value="Paired_CXXCH_1"/>
</dbReference>
<keyword evidence="6" id="KW-1185">Reference proteome</keyword>
<evidence type="ECO:0000313" key="6">
    <source>
        <dbReference type="Proteomes" id="UP000010847"/>
    </source>
</evidence>
<dbReference type="HOGENOM" id="CLU_780149_0_0_9"/>
<dbReference type="EMBL" id="CP007032">
    <property type="protein sequence ID" value="AHF07498.1"/>
    <property type="molecule type" value="Genomic_DNA"/>
</dbReference>
<dbReference type="STRING" id="871968.DESME_11175"/>
<dbReference type="SUPFAM" id="SSF48695">
    <property type="entry name" value="Multiheme cytochromes"/>
    <property type="match status" value="1"/>
</dbReference>
<evidence type="ECO:0008006" key="7">
    <source>
        <dbReference type="Google" id="ProtNLM"/>
    </source>
</evidence>
<feature type="domain" description="Cytochrome c-552/4" evidence="4">
    <location>
        <begin position="158"/>
        <end position="196"/>
    </location>
</feature>
<feature type="signal peptide" evidence="2">
    <location>
        <begin position="1"/>
        <end position="22"/>
    </location>
</feature>
<evidence type="ECO:0000313" key="5">
    <source>
        <dbReference type="EMBL" id="AHF07498.1"/>
    </source>
</evidence>
<evidence type="ECO:0000259" key="3">
    <source>
        <dbReference type="Pfam" id="PF09699"/>
    </source>
</evidence>
<feature type="domain" description="Doubled CXXCH motif" evidence="3">
    <location>
        <begin position="250"/>
        <end position="290"/>
    </location>
</feature>
<evidence type="ECO:0000256" key="1">
    <source>
        <dbReference type="ARBA" id="ARBA00022729"/>
    </source>
</evidence>
<dbReference type="Proteomes" id="UP000010847">
    <property type="component" value="Chromosome"/>
</dbReference>
<protein>
    <recommendedName>
        <fullName evidence="7">Cytochrome C</fullName>
    </recommendedName>
</protein>
<dbReference type="Gene3D" id="1.10.1130.10">
    <property type="entry name" value="Flavocytochrome C3, Chain A"/>
    <property type="match status" value="1"/>
</dbReference>
<accession>W0ED86</accession>
<keyword evidence="1 2" id="KW-0732">Signal</keyword>
<feature type="chain" id="PRO_5039053142" description="Cytochrome C" evidence="2">
    <location>
        <begin position="23"/>
        <end position="350"/>
    </location>
</feature>
<dbReference type="InterPro" id="IPR051829">
    <property type="entry name" value="Multiheme_Cytochr_ET"/>
</dbReference>
<dbReference type="AlphaFoldDB" id="W0ED86"/>
<dbReference type="Pfam" id="PF09699">
    <property type="entry name" value="Paired_CXXCH_1"/>
    <property type="match status" value="1"/>
</dbReference>
<dbReference type="KEGG" id="dmt:DESME_11175"/>
<proteinExistence type="predicted"/>
<dbReference type="PROSITE" id="PS51257">
    <property type="entry name" value="PROKAR_LIPOPROTEIN"/>
    <property type="match status" value="1"/>
</dbReference>
<dbReference type="GO" id="GO:0016491">
    <property type="term" value="F:oxidoreductase activity"/>
    <property type="evidence" value="ECO:0007669"/>
    <property type="project" value="TreeGrafter"/>
</dbReference>
<dbReference type="PANTHER" id="PTHR35038:SF8">
    <property type="entry name" value="C-TYPE POLYHEME CYTOCHROME OMCC"/>
    <property type="match status" value="1"/>
</dbReference>
<gene>
    <name evidence="5" type="ORF">DESME_11175</name>
</gene>
<dbReference type="eggNOG" id="COG3303">
    <property type="taxonomic scope" value="Bacteria"/>
</dbReference>
<dbReference type="InterPro" id="IPR023155">
    <property type="entry name" value="Cyt_c-552/4"/>
</dbReference>
<organism evidence="5 6">
    <name type="scientific">Desulfitobacterium metallireducens DSM 15288</name>
    <dbReference type="NCBI Taxonomy" id="871968"/>
    <lineage>
        <taxon>Bacteria</taxon>
        <taxon>Bacillati</taxon>
        <taxon>Bacillota</taxon>
        <taxon>Clostridia</taxon>
        <taxon>Eubacteriales</taxon>
        <taxon>Desulfitobacteriaceae</taxon>
        <taxon>Desulfitobacterium</taxon>
    </lineage>
</organism>
<evidence type="ECO:0000256" key="2">
    <source>
        <dbReference type="SAM" id="SignalP"/>
    </source>
</evidence>